<dbReference type="InterPro" id="IPR023772">
    <property type="entry name" value="DNA-bd_HTH_TetR-type_CS"/>
</dbReference>
<dbReference type="Gene3D" id="1.10.357.10">
    <property type="entry name" value="Tetracycline Repressor, domain 2"/>
    <property type="match status" value="1"/>
</dbReference>
<dbReference type="OrthoDB" id="3237195at2"/>
<dbReference type="EMBL" id="CP029192">
    <property type="protein sequence ID" value="QES34828.1"/>
    <property type="molecule type" value="Genomic_DNA"/>
</dbReference>
<keyword evidence="3" id="KW-0804">Transcription</keyword>
<dbReference type="AlphaFoldDB" id="A0A5P2BYU8"/>
<dbReference type="PRINTS" id="PR00455">
    <property type="entry name" value="HTHTETR"/>
</dbReference>
<dbReference type="InterPro" id="IPR009057">
    <property type="entry name" value="Homeodomain-like_sf"/>
</dbReference>
<accession>A0A5P2BYU8</accession>
<keyword evidence="1" id="KW-0805">Transcription regulation</keyword>
<evidence type="ECO:0000313" key="8">
    <source>
        <dbReference type="Proteomes" id="UP000322927"/>
    </source>
</evidence>
<reference evidence="7 8" key="1">
    <citation type="submission" date="2018-05" db="EMBL/GenBank/DDBJ databases">
        <title>Streptomyces venezuelae.</title>
        <authorList>
            <person name="Kim W."/>
            <person name="Lee N."/>
            <person name="Cho B.-K."/>
        </authorList>
    </citation>
    <scope>NUCLEOTIDE SEQUENCE [LARGE SCALE GENOMIC DNA]</scope>
    <source>
        <strain evidence="7 8">ATCC 14584</strain>
    </source>
</reference>
<evidence type="ECO:0000313" key="7">
    <source>
        <dbReference type="EMBL" id="QES34828.1"/>
    </source>
</evidence>
<evidence type="ECO:0000256" key="2">
    <source>
        <dbReference type="ARBA" id="ARBA00023125"/>
    </source>
</evidence>
<dbReference type="PANTHER" id="PTHR30055:SF234">
    <property type="entry name" value="HTH-TYPE TRANSCRIPTIONAL REGULATOR BETI"/>
    <property type="match status" value="1"/>
</dbReference>
<evidence type="ECO:0000256" key="1">
    <source>
        <dbReference type="ARBA" id="ARBA00023015"/>
    </source>
</evidence>
<dbReference type="Pfam" id="PF00440">
    <property type="entry name" value="TetR_N"/>
    <property type="match status" value="1"/>
</dbReference>
<proteinExistence type="predicted"/>
<feature type="region of interest" description="Disordered" evidence="5">
    <location>
        <begin position="168"/>
        <end position="188"/>
    </location>
</feature>
<evidence type="ECO:0000256" key="4">
    <source>
        <dbReference type="PROSITE-ProRule" id="PRU00335"/>
    </source>
</evidence>
<feature type="domain" description="HTH tetR-type" evidence="6">
    <location>
        <begin position="8"/>
        <end position="68"/>
    </location>
</feature>
<feature type="DNA-binding region" description="H-T-H motif" evidence="4">
    <location>
        <begin position="31"/>
        <end position="50"/>
    </location>
</feature>
<dbReference type="GO" id="GO:0003700">
    <property type="term" value="F:DNA-binding transcription factor activity"/>
    <property type="evidence" value="ECO:0007669"/>
    <property type="project" value="TreeGrafter"/>
</dbReference>
<dbReference type="SUPFAM" id="SSF46689">
    <property type="entry name" value="Homeodomain-like"/>
    <property type="match status" value="1"/>
</dbReference>
<gene>
    <name evidence="7" type="ORF">DEJ48_16720</name>
</gene>
<name>A0A5P2BYU8_STRVZ</name>
<evidence type="ECO:0000256" key="3">
    <source>
        <dbReference type="ARBA" id="ARBA00023163"/>
    </source>
</evidence>
<organism evidence="7 8">
    <name type="scientific">Streptomyces venezuelae</name>
    <dbReference type="NCBI Taxonomy" id="54571"/>
    <lineage>
        <taxon>Bacteria</taxon>
        <taxon>Bacillati</taxon>
        <taxon>Actinomycetota</taxon>
        <taxon>Actinomycetes</taxon>
        <taxon>Kitasatosporales</taxon>
        <taxon>Streptomycetaceae</taxon>
        <taxon>Streptomyces</taxon>
    </lineage>
</organism>
<dbReference type="InterPro" id="IPR050109">
    <property type="entry name" value="HTH-type_TetR-like_transc_reg"/>
</dbReference>
<dbReference type="Proteomes" id="UP000322927">
    <property type="component" value="Chromosome"/>
</dbReference>
<dbReference type="GO" id="GO:0000976">
    <property type="term" value="F:transcription cis-regulatory region binding"/>
    <property type="evidence" value="ECO:0007669"/>
    <property type="project" value="TreeGrafter"/>
</dbReference>
<dbReference type="PROSITE" id="PS01081">
    <property type="entry name" value="HTH_TETR_1"/>
    <property type="match status" value="1"/>
</dbReference>
<feature type="compositionally biased region" description="Acidic residues" evidence="5">
    <location>
        <begin position="177"/>
        <end position="187"/>
    </location>
</feature>
<dbReference type="PROSITE" id="PS50977">
    <property type="entry name" value="HTH_TETR_2"/>
    <property type="match status" value="1"/>
</dbReference>
<dbReference type="InterPro" id="IPR001647">
    <property type="entry name" value="HTH_TetR"/>
</dbReference>
<evidence type="ECO:0000256" key="5">
    <source>
        <dbReference type="SAM" id="MobiDB-lite"/>
    </source>
</evidence>
<sequence>MVKQERAARTREALVRAAAHEFEQTGYEGTSLTRVAGAAGISVGALTFHFSSKAGLAQAVRTRGDAAVRACVAEAGSGTAPALDSVVALTLALARLLEEDEVVRAAVRLWREVPDSDGTWSALWLPAVAEALDRAGRTGLAPAVGGRDVALLAEYLLAGAESRIRGRIHGHASEGEGEREESAEDDGSVERHLSRLWALVLPGLSGH</sequence>
<protein>
    <submittedName>
        <fullName evidence="7">TetR/AcrR family transcriptional regulator</fullName>
    </submittedName>
</protein>
<keyword evidence="2 4" id="KW-0238">DNA-binding</keyword>
<evidence type="ECO:0000259" key="6">
    <source>
        <dbReference type="PROSITE" id="PS50977"/>
    </source>
</evidence>
<dbReference type="PANTHER" id="PTHR30055">
    <property type="entry name" value="HTH-TYPE TRANSCRIPTIONAL REGULATOR RUTR"/>
    <property type="match status" value="1"/>
</dbReference>
<dbReference type="RefSeq" id="WP_150216970.1">
    <property type="nucleotide sequence ID" value="NZ_CP029192.1"/>
</dbReference>